<reference evidence="2" key="1">
    <citation type="submission" date="2021-06" db="EMBL/GenBank/DDBJ databases">
        <authorList>
            <person name="Kallberg Y."/>
            <person name="Tangrot J."/>
            <person name="Rosling A."/>
        </authorList>
    </citation>
    <scope>NUCLEOTIDE SEQUENCE</scope>
    <source>
        <strain evidence="2">UK204</strain>
    </source>
</reference>
<feature type="non-terminal residue" evidence="2">
    <location>
        <position position="1"/>
    </location>
</feature>
<accession>A0A9N9NEA6</accession>
<comment type="caution">
    <text evidence="2">The sequence shown here is derived from an EMBL/GenBank/DDBJ whole genome shotgun (WGS) entry which is preliminary data.</text>
</comment>
<dbReference type="OrthoDB" id="2404859at2759"/>
<organism evidence="2 3">
    <name type="scientific">Funneliformis caledonium</name>
    <dbReference type="NCBI Taxonomy" id="1117310"/>
    <lineage>
        <taxon>Eukaryota</taxon>
        <taxon>Fungi</taxon>
        <taxon>Fungi incertae sedis</taxon>
        <taxon>Mucoromycota</taxon>
        <taxon>Glomeromycotina</taxon>
        <taxon>Glomeromycetes</taxon>
        <taxon>Glomerales</taxon>
        <taxon>Glomeraceae</taxon>
        <taxon>Funneliformis</taxon>
    </lineage>
</organism>
<feature type="region of interest" description="Disordered" evidence="1">
    <location>
        <begin position="87"/>
        <end position="109"/>
    </location>
</feature>
<evidence type="ECO:0000313" key="3">
    <source>
        <dbReference type="Proteomes" id="UP000789570"/>
    </source>
</evidence>
<feature type="compositionally biased region" description="Basic and acidic residues" evidence="1">
    <location>
        <begin position="87"/>
        <end position="98"/>
    </location>
</feature>
<proteinExistence type="predicted"/>
<dbReference type="AlphaFoldDB" id="A0A9N9NEA6"/>
<evidence type="ECO:0000256" key="1">
    <source>
        <dbReference type="SAM" id="MobiDB-lite"/>
    </source>
</evidence>
<feature type="non-terminal residue" evidence="2">
    <location>
        <position position="109"/>
    </location>
</feature>
<evidence type="ECO:0000313" key="2">
    <source>
        <dbReference type="EMBL" id="CAG8726862.1"/>
    </source>
</evidence>
<sequence length="109" mass="12918">QKERDDQVKLWREVNDRIYWTCKSCKPDKDEFRIIGYLRSDVTPLSAEDIQDINKAINLIKRASEVMANKYKISTRRVYQIWREAHPPIDPKDIKPLSEEPGSYQQVNP</sequence>
<keyword evidence="3" id="KW-1185">Reference proteome</keyword>
<dbReference type="Proteomes" id="UP000789570">
    <property type="component" value="Unassembled WGS sequence"/>
</dbReference>
<name>A0A9N9NEA6_9GLOM</name>
<gene>
    <name evidence="2" type="ORF">FCALED_LOCUS14726</name>
</gene>
<dbReference type="EMBL" id="CAJVPQ010011368">
    <property type="protein sequence ID" value="CAG8726862.1"/>
    <property type="molecule type" value="Genomic_DNA"/>
</dbReference>
<protein>
    <submittedName>
        <fullName evidence="2">6158_t:CDS:1</fullName>
    </submittedName>
</protein>